<feature type="transmembrane region" description="Helical" evidence="8">
    <location>
        <begin position="403"/>
        <end position="419"/>
    </location>
</feature>
<dbReference type="PANTHER" id="PTHR33908:SF3">
    <property type="entry name" value="UNDECAPRENYL PHOSPHATE-ALPHA-4-AMINO-4-DEOXY-L-ARABINOSE ARABINOSYL TRANSFERASE"/>
    <property type="match status" value="1"/>
</dbReference>
<dbReference type="InterPro" id="IPR050297">
    <property type="entry name" value="LipidA_mod_glycosyltrf_83"/>
</dbReference>
<feature type="transmembrane region" description="Helical" evidence="8">
    <location>
        <begin position="127"/>
        <end position="145"/>
    </location>
</feature>
<dbReference type="InterPro" id="IPR038731">
    <property type="entry name" value="RgtA/B/C-like"/>
</dbReference>
<feature type="transmembrane region" description="Helical" evidence="8">
    <location>
        <begin position="379"/>
        <end position="396"/>
    </location>
</feature>
<accession>A0A2M7BAW0</accession>
<evidence type="ECO:0000313" key="10">
    <source>
        <dbReference type="EMBL" id="PIV00243.1"/>
    </source>
</evidence>
<evidence type="ECO:0000256" key="3">
    <source>
        <dbReference type="ARBA" id="ARBA00022676"/>
    </source>
</evidence>
<dbReference type="Pfam" id="PF13231">
    <property type="entry name" value="PMT_2"/>
    <property type="match status" value="1"/>
</dbReference>
<evidence type="ECO:0000256" key="5">
    <source>
        <dbReference type="ARBA" id="ARBA00022692"/>
    </source>
</evidence>
<dbReference type="EMBL" id="PEVC01000059">
    <property type="protein sequence ID" value="PIV00243.1"/>
    <property type="molecule type" value="Genomic_DNA"/>
</dbReference>
<dbReference type="GO" id="GO:0005886">
    <property type="term" value="C:plasma membrane"/>
    <property type="evidence" value="ECO:0007669"/>
    <property type="project" value="UniProtKB-SubCell"/>
</dbReference>
<reference evidence="11" key="1">
    <citation type="submission" date="2017-09" db="EMBL/GenBank/DDBJ databases">
        <title>Depth-based differentiation of microbial function through sediment-hosted aquifers and enrichment of novel symbionts in the deep terrestrial subsurface.</title>
        <authorList>
            <person name="Probst A.J."/>
            <person name="Ladd B."/>
            <person name="Jarett J.K."/>
            <person name="Geller-Mcgrath D.E."/>
            <person name="Sieber C.M.K."/>
            <person name="Emerson J.B."/>
            <person name="Anantharaman K."/>
            <person name="Thomas B.C."/>
            <person name="Malmstrom R."/>
            <person name="Stieglmeier M."/>
            <person name="Klingl A."/>
            <person name="Woyke T."/>
            <person name="Ryan C.M."/>
            <person name="Banfield J.F."/>
        </authorList>
    </citation>
    <scope>NUCLEOTIDE SEQUENCE [LARGE SCALE GENOMIC DNA]</scope>
</reference>
<keyword evidence="2" id="KW-1003">Cell membrane</keyword>
<dbReference type="PANTHER" id="PTHR33908">
    <property type="entry name" value="MANNOSYLTRANSFERASE YKCB-RELATED"/>
    <property type="match status" value="1"/>
</dbReference>
<keyword evidence="5 8" id="KW-0812">Transmembrane</keyword>
<feature type="transmembrane region" description="Helical" evidence="8">
    <location>
        <begin position="329"/>
        <end position="347"/>
    </location>
</feature>
<sequence>MKKMTWGLRNKKLIFLILILLIGIAFRITALSDYPKGFYPQEALLGYRAFLLSNLGKDELNRVRPLLFVSSQDYQLPVSTYLILPFVKIAGLSKFTVRLPFAIAGVLSIVGIFLLGKILFKNDEHSNLPYLLAFLMAINPWGVFLSRTANSEGLGFVFFIFGLYFFLKRDGTKNLGYLFSLILFSLSLYSDKTAWIFIFSFLILLFFVNVKNIFKVKSILLIKKSKIFTTVLLLVLFCLPLFFNYSKLPQFGNSLRDNNFSLINDIGISNGINQMRGEDIKSGYPLVGKIFYNKIYWLVKLFSNVFEHFVPRFYFSSGDQDPIHGLSNFGPFFLVLIIPAIYGTIFLVKNKSTLSLFVLVWLFASSLPSALMSKSPDQLKFYYSIPVILILVALGIEKLPKRFLLVLTPFLLFNMVYIYKDAIFKEPFRYSQKWSLGFNQVATVIQDNYSDFDNIFITNKYFSDPVTLYLFSVKYSPEKYFFQLTKSSISYRLWMNKVDKIIAGELTEVKFKGSERNLFVVTPQEEKYIGSATGGACYKVVKTIKDSKDNDILLFAVSSINECKFSVNEIKTQ</sequence>
<gene>
    <name evidence="10" type="ORF">COS54_03350</name>
</gene>
<evidence type="ECO:0000259" key="9">
    <source>
        <dbReference type="Pfam" id="PF13231"/>
    </source>
</evidence>
<dbReference type="GO" id="GO:0009103">
    <property type="term" value="P:lipopolysaccharide biosynthetic process"/>
    <property type="evidence" value="ECO:0007669"/>
    <property type="project" value="UniProtKB-ARBA"/>
</dbReference>
<feature type="transmembrane region" description="Helical" evidence="8">
    <location>
        <begin position="226"/>
        <end position="245"/>
    </location>
</feature>
<feature type="transmembrane region" description="Helical" evidence="8">
    <location>
        <begin position="354"/>
        <end position="373"/>
    </location>
</feature>
<feature type="transmembrane region" description="Helical" evidence="8">
    <location>
        <begin position="174"/>
        <end position="190"/>
    </location>
</feature>
<keyword evidence="4" id="KW-0808">Transferase</keyword>
<feature type="transmembrane region" description="Helical" evidence="8">
    <location>
        <begin position="196"/>
        <end position="214"/>
    </location>
</feature>
<proteinExistence type="predicted"/>
<keyword evidence="3" id="KW-0328">Glycosyltransferase</keyword>
<dbReference type="GO" id="GO:0010041">
    <property type="term" value="P:response to iron(III) ion"/>
    <property type="evidence" value="ECO:0007669"/>
    <property type="project" value="TreeGrafter"/>
</dbReference>
<feature type="transmembrane region" description="Helical" evidence="8">
    <location>
        <begin position="151"/>
        <end position="167"/>
    </location>
</feature>
<evidence type="ECO:0000256" key="2">
    <source>
        <dbReference type="ARBA" id="ARBA00022475"/>
    </source>
</evidence>
<evidence type="ECO:0000256" key="6">
    <source>
        <dbReference type="ARBA" id="ARBA00022989"/>
    </source>
</evidence>
<feature type="domain" description="Glycosyltransferase RgtA/B/C/D-like" evidence="9">
    <location>
        <begin position="77"/>
        <end position="229"/>
    </location>
</feature>
<evidence type="ECO:0000256" key="1">
    <source>
        <dbReference type="ARBA" id="ARBA00004651"/>
    </source>
</evidence>
<evidence type="ECO:0000313" key="11">
    <source>
        <dbReference type="Proteomes" id="UP000229631"/>
    </source>
</evidence>
<dbReference type="GO" id="GO:0016763">
    <property type="term" value="F:pentosyltransferase activity"/>
    <property type="evidence" value="ECO:0007669"/>
    <property type="project" value="TreeGrafter"/>
</dbReference>
<comment type="subcellular location">
    <subcellularLocation>
        <location evidence="1">Cell membrane</location>
        <topology evidence="1">Multi-pass membrane protein</topology>
    </subcellularLocation>
</comment>
<evidence type="ECO:0000256" key="4">
    <source>
        <dbReference type="ARBA" id="ARBA00022679"/>
    </source>
</evidence>
<keyword evidence="7 8" id="KW-0472">Membrane</keyword>
<protein>
    <recommendedName>
        <fullName evidence="9">Glycosyltransferase RgtA/B/C/D-like domain-containing protein</fullName>
    </recommendedName>
</protein>
<evidence type="ECO:0000256" key="7">
    <source>
        <dbReference type="ARBA" id="ARBA00023136"/>
    </source>
</evidence>
<organism evidence="10 11">
    <name type="scientific">Candidatus Shapirobacteria bacterium CG03_land_8_20_14_0_80_39_12</name>
    <dbReference type="NCBI Taxonomy" id="1974879"/>
    <lineage>
        <taxon>Bacteria</taxon>
        <taxon>Candidatus Shapironibacteriota</taxon>
    </lineage>
</organism>
<comment type="caution">
    <text evidence="10">The sequence shown here is derived from an EMBL/GenBank/DDBJ whole genome shotgun (WGS) entry which is preliminary data.</text>
</comment>
<dbReference type="AlphaFoldDB" id="A0A2M7BAW0"/>
<keyword evidence="6 8" id="KW-1133">Transmembrane helix</keyword>
<name>A0A2M7BAW0_9BACT</name>
<dbReference type="Proteomes" id="UP000229631">
    <property type="component" value="Unassembled WGS sequence"/>
</dbReference>
<evidence type="ECO:0000256" key="8">
    <source>
        <dbReference type="SAM" id="Phobius"/>
    </source>
</evidence>
<feature type="transmembrane region" description="Helical" evidence="8">
    <location>
        <begin position="101"/>
        <end position="120"/>
    </location>
</feature>